<name>A0A1H8EWY6_9SPHN</name>
<dbReference type="EMBL" id="FOCF01000005">
    <property type="protein sequence ID" value="SEN23268.1"/>
    <property type="molecule type" value="Genomic_DNA"/>
</dbReference>
<evidence type="ECO:0000313" key="2">
    <source>
        <dbReference type="EMBL" id="SEN23268.1"/>
    </source>
</evidence>
<organism evidence="2 3">
    <name type="scientific">Sphingomonas gellani</name>
    <dbReference type="NCBI Taxonomy" id="1166340"/>
    <lineage>
        <taxon>Bacteria</taxon>
        <taxon>Pseudomonadati</taxon>
        <taxon>Pseudomonadota</taxon>
        <taxon>Alphaproteobacteria</taxon>
        <taxon>Sphingomonadales</taxon>
        <taxon>Sphingomonadaceae</taxon>
        <taxon>Sphingomonas</taxon>
    </lineage>
</organism>
<proteinExistence type="predicted"/>
<feature type="region of interest" description="Disordered" evidence="1">
    <location>
        <begin position="1"/>
        <end position="37"/>
    </location>
</feature>
<protein>
    <submittedName>
        <fullName evidence="2">Uncharacterized protein</fullName>
    </submittedName>
</protein>
<feature type="compositionally biased region" description="Basic and acidic residues" evidence="1">
    <location>
        <begin position="1"/>
        <end position="22"/>
    </location>
</feature>
<evidence type="ECO:0000256" key="1">
    <source>
        <dbReference type="SAM" id="MobiDB-lite"/>
    </source>
</evidence>
<dbReference type="Proteomes" id="UP000199206">
    <property type="component" value="Unassembled WGS sequence"/>
</dbReference>
<dbReference type="AlphaFoldDB" id="A0A1H8EWY6"/>
<sequence length="85" mass="9658">MNDGFHTAHDEFHPSNDGRLDPIGRSLRSTFEPPDGEELQPRIASLMIELSHQDYEPEDCSPLTNEAAPAKASLMHRLTRFLQRD</sequence>
<reference evidence="3" key="1">
    <citation type="submission" date="2016-10" db="EMBL/GenBank/DDBJ databases">
        <authorList>
            <person name="Varghese N."/>
            <person name="Submissions S."/>
        </authorList>
    </citation>
    <scope>NUCLEOTIDE SEQUENCE [LARGE SCALE GENOMIC DNA]</scope>
    <source>
        <strain evidence="3">S6-262</strain>
    </source>
</reference>
<keyword evidence="3" id="KW-1185">Reference proteome</keyword>
<dbReference type="OrthoDB" id="9970257at2"/>
<dbReference type="RefSeq" id="WP_093665854.1">
    <property type="nucleotide sequence ID" value="NZ_FOCF01000005.1"/>
</dbReference>
<evidence type="ECO:0000313" key="3">
    <source>
        <dbReference type="Proteomes" id="UP000199206"/>
    </source>
</evidence>
<gene>
    <name evidence="2" type="ORF">SAMN05192583_2316</name>
</gene>
<accession>A0A1H8EWY6</accession>